<dbReference type="InterPro" id="IPR007365">
    <property type="entry name" value="TFR-like_dimer_dom"/>
</dbReference>
<accession>A0ABX8HYX9</accession>
<evidence type="ECO:0000259" key="6">
    <source>
        <dbReference type="Pfam" id="PF04389"/>
    </source>
</evidence>
<dbReference type="Gene3D" id="1.20.930.40">
    <property type="entry name" value="Transferrin receptor-like, dimerisation domain"/>
    <property type="match status" value="1"/>
</dbReference>
<dbReference type="SUPFAM" id="SSF53187">
    <property type="entry name" value="Zn-dependent exopeptidases"/>
    <property type="match status" value="1"/>
</dbReference>
<dbReference type="SUPFAM" id="SSF52025">
    <property type="entry name" value="PA domain"/>
    <property type="match status" value="1"/>
</dbReference>
<evidence type="ECO:0000256" key="2">
    <source>
        <dbReference type="SAM" id="MobiDB-lite"/>
    </source>
</evidence>
<evidence type="ECO:0000259" key="5">
    <source>
        <dbReference type="Pfam" id="PF04253"/>
    </source>
</evidence>
<dbReference type="Gene3D" id="3.40.630.10">
    <property type="entry name" value="Zn peptidases"/>
    <property type="match status" value="1"/>
</dbReference>
<feature type="transmembrane region" description="Helical" evidence="3">
    <location>
        <begin position="12"/>
        <end position="30"/>
    </location>
</feature>
<dbReference type="InterPro" id="IPR036757">
    <property type="entry name" value="TFR-like_dimer_dom_sf"/>
</dbReference>
<protein>
    <submittedName>
        <fullName evidence="7">Uncharacterized protein</fullName>
    </submittedName>
</protein>
<evidence type="ECO:0000313" key="8">
    <source>
        <dbReference type="Proteomes" id="UP000825434"/>
    </source>
</evidence>
<dbReference type="EMBL" id="CP076661">
    <property type="protein sequence ID" value="QWU85784.1"/>
    <property type="molecule type" value="Genomic_DNA"/>
</dbReference>
<reference evidence="7 8" key="1">
    <citation type="submission" date="2021-06" db="EMBL/GenBank/DDBJ databases">
        <title>Candida outbreak in Lebanon.</title>
        <authorList>
            <person name="Finianos M."/>
        </authorList>
    </citation>
    <scope>NUCLEOTIDE SEQUENCE [LARGE SCALE GENOMIC DNA]</scope>
    <source>
        <strain evidence="7">CA3LBN</strain>
    </source>
</reference>
<dbReference type="Pfam" id="PF04253">
    <property type="entry name" value="TFR_dimer"/>
    <property type="match status" value="1"/>
</dbReference>
<keyword evidence="8" id="KW-1185">Reference proteome</keyword>
<keyword evidence="3" id="KW-0812">Transmembrane</keyword>
<dbReference type="Pfam" id="PF02225">
    <property type="entry name" value="PA"/>
    <property type="match status" value="1"/>
</dbReference>
<dbReference type="CDD" id="cd02121">
    <property type="entry name" value="PA_GCPII_like"/>
    <property type="match status" value="1"/>
</dbReference>
<proteinExistence type="inferred from homology"/>
<dbReference type="InterPro" id="IPR007484">
    <property type="entry name" value="Peptidase_M28"/>
</dbReference>
<dbReference type="SUPFAM" id="SSF47672">
    <property type="entry name" value="Transferrin receptor-like dimerisation domain"/>
    <property type="match status" value="1"/>
</dbReference>
<dbReference type="PANTHER" id="PTHR10404:SF46">
    <property type="entry name" value="VACUOLAR PROTEIN SORTING-ASSOCIATED PROTEIN 70"/>
    <property type="match status" value="1"/>
</dbReference>
<sequence length="781" mass="87351">MEKAPTTRISRIRFWIPVIVLGTILLFNVFPSSREIDPREAVLKALETNQARNWSQIYTAEKHLAGTNYGLVEFTQKKFAEYGARASVDEYEVLLSYPESHSLKLLDKEGNVKYTAPLKEDELEEDPTSLNDTIPTFLGFAANGNVTAEYVYVNYGTKSDFSWLSEQGVDVKGKIVVARYGAINRGLKVQFAQDNGAVGVLIYTDPGDDGEITSANGYEQYPKGPARAESSVQRGSVMFLGGVGTTPGDPTTPGYASKKGAERKDPHSSIGKIPALPISYREVTPILAKLNGHGTKGPADWKGGISGVDYSTGPNSGVSLNLYNNQTYKITPIWNVYGEFEGENNNEAILIGNHRDAWIKGGAADPNSGSAVLIEIARALGELKDAGFKFKRTIILQSWDGEEYGLIGSTEFGEFAAKNLQKNVIAYINTDVAVQGKSLSLSASPVLNRVLRKVASWLPYPGKEGKSLYDHFVDEKGDIIRNMGSGSDYTVFLEHLGIPSADVSFKSGQKDPIYHYHSNYDSFHWMDVFGDKDFVFHNLAAKYLSLIALELSTHKLIDFSLHDYARDLQFYFDLANNTIPKNWFGKEIPKSSMANYVSWNPEDSLAANKAAQLYSLANDAYAFSELLEPYQFRLMQKMLTTDASHHKKASFGEIVEHTANQLDHLEKKALLFDTTSAALQERFENRAHLHWWQRIKLHFDIKRQNKLLQYFERNFLYEEGLNERPWFKHIVFACGRFTGYAGQTWPGIREAIEDDDFERTVKWLGIAAKAARRVATGLEVS</sequence>
<feature type="region of interest" description="Disordered" evidence="2">
    <location>
        <begin position="241"/>
        <end position="268"/>
    </location>
</feature>
<gene>
    <name evidence="7" type="ORF">CA3LBN_000002</name>
</gene>
<dbReference type="InterPro" id="IPR046450">
    <property type="entry name" value="PA_dom_sf"/>
</dbReference>
<keyword evidence="3" id="KW-1133">Transmembrane helix</keyword>
<dbReference type="CDD" id="cd08022">
    <property type="entry name" value="M28_PSMA_like"/>
    <property type="match status" value="1"/>
</dbReference>
<name>A0ABX8HYX9_9ASCO</name>
<evidence type="ECO:0000259" key="4">
    <source>
        <dbReference type="Pfam" id="PF02225"/>
    </source>
</evidence>
<dbReference type="Pfam" id="PF04389">
    <property type="entry name" value="Peptidase_M28"/>
    <property type="match status" value="1"/>
</dbReference>
<dbReference type="InterPro" id="IPR039373">
    <property type="entry name" value="Peptidase_M28B"/>
</dbReference>
<dbReference type="Proteomes" id="UP000825434">
    <property type="component" value="Chromosome 1"/>
</dbReference>
<evidence type="ECO:0000313" key="7">
    <source>
        <dbReference type="EMBL" id="QWU85784.1"/>
    </source>
</evidence>
<dbReference type="InterPro" id="IPR003137">
    <property type="entry name" value="PA_domain"/>
</dbReference>
<keyword evidence="3" id="KW-0472">Membrane</keyword>
<organism evidence="7 8">
    <name type="scientific">Candidozyma haemuli</name>
    <dbReference type="NCBI Taxonomy" id="45357"/>
    <lineage>
        <taxon>Eukaryota</taxon>
        <taxon>Fungi</taxon>
        <taxon>Dikarya</taxon>
        <taxon>Ascomycota</taxon>
        <taxon>Saccharomycotina</taxon>
        <taxon>Pichiomycetes</taxon>
        <taxon>Metschnikowiaceae</taxon>
        <taxon>Candidozyma</taxon>
    </lineage>
</organism>
<dbReference type="PANTHER" id="PTHR10404">
    <property type="entry name" value="N-ACETYLATED-ALPHA-LINKED ACIDIC DIPEPTIDASE"/>
    <property type="match status" value="1"/>
</dbReference>
<comment type="similarity">
    <text evidence="1">Belongs to the peptidase M28 family. M28B subfamily.</text>
</comment>
<feature type="domain" description="Peptidase M28" evidence="6">
    <location>
        <begin position="335"/>
        <end position="524"/>
    </location>
</feature>
<dbReference type="Gene3D" id="3.50.30.30">
    <property type="match status" value="1"/>
</dbReference>
<feature type="domain" description="PA" evidence="4">
    <location>
        <begin position="146"/>
        <end position="223"/>
    </location>
</feature>
<evidence type="ECO:0000256" key="1">
    <source>
        <dbReference type="ARBA" id="ARBA00005634"/>
    </source>
</evidence>
<evidence type="ECO:0000256" key="3">
    <source>
        <dbReference type="SAM" id="Phobius"/>
    </source>
</evidence>
<feature type="domain" description="Transferrin receptor-like dimerisation" evidence="5">
    <location>
        <begin position="660"/>
        <end position="778"/>
    </location>
</feature>